<dbReference type="InterPro" id="IPR006785">
    <property type="entry name" value="Pex14_N"/>
</dbReference>
<name>A0A369JE19_HYPMA</name>
<evidence type="ECO:0000256" key="1">
    <source>
        <dbReference type="SAM" id="MobiDB-lite"/>
    </source>
</evidence>
<dbReference type="Gene3D" id="1.10.10.10">
    <property type="entry name" value="Winged helix-like DNA-binding domain superfamily/Winged helix DNA-binding domain"/>
    <property type="match status" value="1"/>
</dbReference>
<keyword evidence="5" id="KW-1185">Reference proteome</keyword>
<feature type="region of interest" description="Disordered" evidence="1">
    <location>
        <begin position="1"/>
        <end position="43"/>
    </location>
</feature>
<protein>
    <recommendedName>
        <fullName evidence="3">Peroxisome membrane anchor protein Pex14p N-terminal domain-containing protein</fullName>
    </recommendedName>
</protein>
<dbReference type="Pfam" id="PF04695">
    <property type="entry name" value="Pex14_N"/>
    <property type="match status" value="1"/>
</dbReference>
<feature type="compositionally biased region" description="Low complexity" evidence="1">
    <location>
        <begin position="23"/>
        <end position="40"/>
    </location>
</feature>
<proteinExistence type="predicted"/>
<dbReference type="InParanoid" id="A0A369JE19"/>
<dbReference type="Proteomes" id="UP000076154">
    <property type="component" value="Unassembled WGS sequence"/>
</dbReference>
<feature type="domain" description="Peroxisome membrane anchor protein Pex14p N-terminal" evidence="3">
    <location>
        <begin position="42"/>
        <end position="87"/>
    </location>
</feature>
<evidence type="ECO:0000256" key="2">
    <source>
        <dbReference type="SAM" id="Phobius"/>
    </source>
</evidence>
<accession>A0A369JE19</accession>
<reference evidence="4" key="1">
    <citation type="submission" date="2018-04" db="EMBL/GenBank/DDBJ databases">
        <title>Whole genome sequencing of Hypsizygus marmoreus.</title>
        <authorList>
            <person name="Choi I.-G."/>
            <person name="Min B."/>
            <person name="Kim J.-G."/>
            <person name="Kim S."/>
            <person name="Oh Y.-L."/>
            <person name="Kong W.-S."/>
            <person name="Park H."/>
            <person name="Jeong J."/>
            <person name="Song E.-S."/>
        </authorList>
    </citation>
    <scope>NUCLEOTIDE SEQUENCE [LARGE SCALE GENOMIC DNA]</scope>
    <source>
        <strain evidence="4">51987-8</strain>
    </source>
</reference>
<evidence type="ECO:0000259" key="3">
    <source>
        <dbReference type="Pfam" id="PF04695"/>
    </source>
</evidence>
<keyword evidence="2" id="KW-0812">Transmembrane</keyword>
<evidence type="ECO:0000313" key="4">
    <source>
        <dbReference type="EMBL" id="RDB20128.1"/>
    </source>
</evidence>
<feature type="compositionally biased region" description="Polar residues" evidence="1">
    <location>
        <begin position="8"/>
        <end position="22"/>
    </location>
</feature>
<gene>
    <name evidence="4" type="ORF">Hypma_012766</name>
</gene>
<comment type="caution">
    <text evidence="4">The sequence shown here is derived from an EMBL/GenBank/DDBJ whole genome shotgun (WGS) entry which is preliminary data.</text>
</comment>
<dbReference type="AlphaFoldDB" id="A0A369JE19"/>
<feature type="transmembrane region" description="Helical" evidence="2">
    <location>
        <begin position="111"/>
        <end position="134"/>
    </location>
</feature>
<dbReference type="InterPro" id="IPR036388">
    <property type="entry name" value="WH-like_DNA-bd_sf"/>
</dbReference>
<sequence length="416" mass="46209">MPDKKQAESSNSGNTPSIQENGSSTPSPSPQISSQRPPSSLDRGELLSRARTFLQSPQIIHQDISEKRRFLVEKGLHAPEIDDLLRELPPQRPLIPPRTYPQPPPSNLPTLFLGLIRLFSWLTGGSAALIFLYYRFLLPRITRTSQARHSIKSHHLSLLRKLSTSIASMKESQSESYSVLPRPEPFKEPDTFAACNSVPEVLKTLGEKNPAVQSVPPITLIRCGIADCGKGKAHDLANPTTEELFRYLEGQIPWLISEEGLSHEQKLWEMLSTCPLFTGVASVPTPNASSQEFDDQKPTRWTYNAPTPVEPSPILKSITALSTSMPKGSSTKQSSFQYTLQSLADFTGYISTQVYLPYRHSSNTAAYMPINSNPLNPAEDEFKREVRALKGLVLNRRSFMPPTARPSVPSNPVRTP</sequence>
<dbReference type="EMBL" id="LUEZ02000071">
    <property type="protein sequence ID" value="RDB20128.1"/>
    <property type="molecule type" value="Genomic_DNA"/>
</dbReference>
<keyword evidence="2" id="KW-1133">Transmembrane helix</keyword>
<organism evidence="4 5">
    <name type="scientific">Hypsizygus marmoreus</name>
    <name type="common">White beech mushroom</name>
    <name type="synonym">Agaricus marmoreus</name>
    <dbReference type="NCBI Taxonomy" id="39966"/>
    <lineage>
        <taxon>Eukaryota</taxon>
        <taxon>Fungi</taxon>
        <taxon>Dikarya</taxon>
        <taxon>Basidiomycota</taxon>
        <taxon>Agaricomycotina</taxon>
        <taxon>Agaricomycetes</taxon>
        <taxon>Agaricomycetidae</taxon>
        <taxon>Agaricales</taxon>
        <taxon>Tricholomatineae</taxon>
        <taxon>Lyophyllaceae</taxon>
        <taxon>Hypsizygus</taxon>
    </lineage>
</organism>
<dbReference type="STRING" id="39966.A0A369JE19"/>
<keyword evidence="2" id="KW-0472">Membrane</keyword>
<dbReference type="OrthoDB" id="441517at2759"/>
<evidence type="ECO:0000313" key="5">
    <source>
        <dbReference type="Proteomes" id="UP000076154"/>
    </source>
</evidence>